<dbReference type="InterPro" id="IPR002416">
    <property type="entry name" value="T2SS_protein-GspH"/>
</dbReference>
<organism evidence="7 10">
    <name type="scientific">Acinetobacter wanghuae</name>
    <dbReference type="NCBI Taxonomy" id="2662362"/>
    <lineage>
        <taxon>Bacteria</taxon>
        <taxon>Pseudomonadati</taxon>
        <taxon>Pseudomonadota</taxon>
        <taxon>Gammaproteobacteria</taxon>
        <taxon>Moraxellales</taxon>
        <taxon>Moraxellaceae</taxon>
        <taxon>Acinetobacter</taxon>
    </lineage>
</organism>
<accession>A0A5Q0P3V0</accession>
<dbReference type="Proteomes" id="UP000480556">
    <property type="component" value="Unassembled WGS sequence"/>
</dbReference>
<proteinExistence type="predicted"/>
<dbReference type="SUPFAM" id="SSF54523">
    <property type="entry name" value="Pili subunits"/>
    <property type="match status" value="1"/>
</dbReference>
<dbReference type="PRINTS" id="PR00885">
    <property type="entry name" value="BCTERIALGSPH"/>
</dbReference>
<dbReference type="RefSeq" id="WP_153371675.1">
    <property type="nucleotide sequence ID" value="NZ_CP045650.1"/>
</dbReference>
<dbReference type="InterPro" id="IPR012902">
    <property type="entry name" value="N_methyl_site"/>
</dbReference>
<evidence type="ECO:0000256" key="6">
    <source>
        <dbReference type="SAM" id="Phobius"/>
    </source>
</evidence>
<dbReference type="AlphaFoldDB" id="A0A5Q0P3V0"/>
<evidence type="ECO:0000313" key="7">
    <source>
        <dbReference type="EMBL" id="MQW91164.1"/>
    </source>
</evidence>
<dbReference type="InterPro" id="IPR045584">
    <property type="entry name" value="Pilin-like"/>
</dbReference>
<evidence type="ECO:0000256" key="4">
    <source>
        <dbReference type="ARBA" id="ARBA00022989"/>
    </source>
</evidence>
<comment type="subcellular location">
    <subcellularLocation>
        <location evidence="1">Membrane</location>
        <topology evidence="1">Single-pass membrane protein</topology>
    </subcellularLocation>
</comment>
<evidence type="ECO:0000313" key="9">
    <source>
        <dbReference type="Proteomes" id="UP000327478"/>
    </source>
</evidence>
<evidence type="ECO:0000256" key="2">
    <source>
        <dbReference type="ARBA" id="ARBA00022481"/>
    </source>
</evidence>
<dbReference type="EMBL" id="CP045650">
    <property type="protein sequence ID" value="QGA11283.1"/>
    <property type="molecule type" value="Genomic_DNA"/>
</dbReference>
<dbReference type="PROSITE" id="PS00409">
    <property type="entry name" value="PROKAR_NTER_METHYL"/>
    <property type="match status" value="1"/>
</dbReference>
<reference evidence="9 10" key="1">
    <citation type="submission" date="2019-10" db="EMBL/GenBank/DDBJ databases">
        <authorList>
            <person name="Dong K."/>
        </authorList>
    </citation>
    <scope>NUCLEOTIDE SEQUENCE [LARGE SCALE GENOMIC DNA]</scope>
    <source>
        <strain evidence="8">Dk386</strain>
        <strain evidence="9">dk386</strain>
        <strain evidence="10">dk771</strain>
        <strain evidence="7">Dk771</strain>
    </source>
</reference>
<evidence type="ECO:0000256" key="3">
    <source>
        <dbReference type="ARBA" id="ARBA00022692"/>
    </source>
</evidence>
<gene>
    <name evidence="8" type="ORF">GFH30_07700</name>
    <name evidence="7" type="ORF">GHJ48_01905</name>
</gene>
<keyword evidence="4 6" id="KW-1133">Transmembrane helix</keyword>
<sequence length="183" mass="20898">MRHHSHLLQQGFTLIEVMVVIVIMGIMASLVVLNVGGVDQRKAMQAREVFLMDVQRLLREANDQSRILALDVRSATDVAPFSYNIQEYLTPVQQNTNSSTLQKWQNYSDFKTRFLPDQVAFQIESLSKSYPNALNRDLIEANAPKLIWLGNGEVKPVRIQFFFENREIGQPIEIDHLGKINAS</sequence>
<dbReference type="GO" id="GO:0016020">
    <property type="term" value="C:membrane"/>
    <property type="evidence" value="ECO:0007669"/>
    <property type="project" value="UniProtKB-SubCell"/>
</dbReference>
<dbReference type="NCBIfam" id="TIGR02532">
    <property type="entry name" value="IV_pilin_GFxxxE"/>
    <property type="match status" value="1"/>
</dbReference>
<keyword evidence="5 6" id="KW-0472">Membrane</keyword>
<evidence type="ECO:0000256" key="1">
    <source>
        <dbReference type="ARBA" id="ARBA00004167"/>
    </source>
</evidence>
<protein>
    <submittedName>
        <fullName evidence="7">Prepilin-type N-terminal cleavage/methylation domain-containing protein</fullName>
    </submittedName>
</protein>
<dbReference type="GO" id="GO:0015627">
    <property type="term" value="C:type II protein secretion system complex"/>
    <property type="evidence" value="ECO:0007669"/>
    <property type="project" value="InterPro"/>
</dbReference>
<keyword evidence="3 6" id="KW-0812">Transmembrane</keyword>
<feature type="transmembrane region" description="Helical" evidence="6">
    <location>
        <begin position="12"/>
        <end position="35"/>
    </location>
</feature>
<evidence type="ECO:0000313" key="10">
    <source>
        <dbReference type="Proteomes" id="UP000480556"/>
    </source>
</evidence>
<keyword evidence="9" id="KW-1185">Reference proteome</keyword>
<dbReference type="EMBL" id="WITK01000002">
    <property type="protein sequence ID" value="MQW91164.1"/>
    <property type="molecule type" value="Genomic_DNA"/>
</dbReference>
<dbReference type="Proteomes" id="UP000327478">
    <property type="component" value="Chromosome"/>
</dbReference>
<evidence type="ECO:0000313" key="8">
    <source>
        <dbReference type="EMBL" id="QGA11283.1"/>
    </source>
</evidence>
<name>A0A5Q0P3V0_9GAMM</name>
<keyword evidence="2" id="KW-0488">Methylation</keyword>
<dbReference type="Gene3D" id="3.30.700.10">
    <property type="entry name" value="Glycoprotein, Type 4 Pilin"/>
    <property type="match status" value="1"/>
</dbReference>
<dbReference type="Pfam" id="PF07963">
    <property type="entry name" value="N_methyl"/>
    <property type="match status" value="1"/>
</dbReference>
<dbReference type="GO" id="GO:0015628">
    <property type="term" value="P:protein secretion by the type II secretion system"/>
    <property type="evidence" value="ECO:0007669"/>
    <property type="project" value="InterPro"/>
</dbReference>
<evidence type="ECO:0000256" key="5">
    <source>
        <dbReference type="ARBA" id="ARBA00023136"/>
    </source>
</evidence>